<name>A0A2M7TW02_9BACT</name>
<dbReference type="SUPFAM" id="SSF53795">
    <property type="entry name" value="PEP carboxykinase-like"/>
    <property type="match status" value="1"/>
</dbReference>
<evidence type="ECO:0000313" key="2">
    <source>
        <dbReference type="Proteomes" id="UP000228503"/>
    </source>
</evidence>
<dbReference type="InterPro" id="IPR027417">
    <property type="entry name" value="P-loop_NTPase"/>
</dbReference>
<protein>
    <submittedName>
        <fullName evidence="1">Uncharacterized protein</fullName>
    </submittedName>
</protein>
<dbReference type="Proteomes" id="UP000228503">
    <property type="component" value="Unassembled WGS sequence"/>
</dbReference>
<dbReference type="Gene3D" id="3.40.50.300">
    <property type="entry name" value="P-loop containing nucleotide triphosphate hydrolases"/>
    <property type="match status" value="1"/>
</dbReference>
<evidence type="ECO:0000313" key="1">
    <source>
        <dbReference type="EMBL" id="PIZ62004.1"/>
    </source>
</evidence>
<proteinExistence type="predicted"/>
<dbReference type="AlphaFoldDB" id="A0A2M7TW02"/>
<accession>A0A2M7TW02</accession>
<organism evidence="1 2">
    <name type="scientific">Candidatus Roizmanbacteria bacterium CG_4_10_14_0_2_um_filter_39_13</name>
    <dbReference type="NCBI Taxonomy" id="1974825"/>
    <lineage>
        <taxon>Bacteria</taxon>
        <taxon>Candidatus Roizmaniibacteriota</taxon>
    </lineage>
</organism>
<reference evidence="2" key="1">
    <citation type="submission" date="2017-09" db="EMBL/GenBank/DDBJ databases">
        <title>Depth-based differentiation of microbial function through sediment-hosted aquifers and enrichment of novel symbionts in the deep terrestrial subsurface.</title>
        <authorList>
            <person name="Probst A.J."/>
            <person name="Ladd B."/>
            <person name="Jarett J.K."/>
            <person name="Geller-Mcgrath D.E."/>
            <person name="Sieber C.M.K."/>
            <person name="Emerson J.B."/>
            <person name="Anantharaman K."/>
            <person name="Thomas B.C."/>
            <person name="Malmstrom R."/>
            <person name="Stieglmeier M."/>
            <person name="Klingl A."/>
            <person name="Woyke T."/>
            <person name="Ryan C.M."/>
            <person name="Banfield J.F."/>
        </authorList>
    </citation>
    <scope>NUCLEOTIDE SEQUENCE [LARGE SCALE GENOMIC DNA]</scope>
</reference>
<dbReference type="EMBL" id="PFOB01000068">
    <property type="protein sequence ID" value="PIZ62004.1"/>
    <property type="molecule type" value="Genomic_DNA"/>
</dbReference>
<gene>
    <name evidence="1" type="ORF">COY16_05470</name>
</gene>
<sequence>MKNMTSTKMLYFRFLSLTIRIVFTPTLRSYVHQSIQKDILTYFEPYIQKSSSHLVDYTIVVGNRKQPVSEYAQILKDNSLGVSLYKFIHSKLIETYYDISILQFHSILFRLVMEYLKQKNSSFCLHGSSMLINDKVVIFLGKSGTGKSTISHLLRDSFPPLTDDQILIVKKKNDFLAYQLPFFSKTMYPMRNVGYKIRRVLYLHKSQNNSLIPIILKRNSQLLKKHLTFNHHSPHVAVFGKKNELFYDLFFTKNRNSLSLLHELVSQ</sequence>
<comment type="caution">
    <text evidence="1">The sequence shown here is derived from an EMBL/GenBank/DDBJ whole genome shotgun (WGS) entry which is preliminary data.</text>
</comment>